<protein>
    <submittedName>
        <fullName evidence="1">Lipid A 3-O-deacylase (PagL)</fullName>
    </submittedName>
</protein>
<proteinExistence type="predicted"/>
<dbReference type="Proteomes" id="UP000193224">
    <property type="component" value="Unassembled WGS sequence"/>
</dbReference>
<dbReference type="EMBL" id="FWXB01000015">
    <property type="protein sequence ID" value="SMC13591.1"/>
    <property type="molecule type" value="Genomic_DNA"/>
</dbReference>
<dbReference type="Pfam" id="PF09411">
    <property type="entry name" value="PagL"/>
    <property type="match status" value="1"/>
</dbReference>
<gene>
    <name evidence="1" type="ORF">ROA7745_03444</name>
</gene>
<sequence length="222" mass="24459">MKSTPTRGVKQYLKPNAYNQSELDWTLMTICFINVINESRMEQNVSDLAFITDGTAAVVFLIAGLIDAGVNHCPNEGCFAKNEVQSYNSISVGNTYFQEDEVGEEFYFRRETGVADGPFQRIWGISASSDGELWAGVGHAYTLTNRKQNLFLQLNAMTGLYEEGSGVDLGGPIEFRSGLSVGYQNKAGVRMSLSVDHRSNLGIYSDNPGLETVQFRVSIPTK</sequence>
<reference evidence="1 2" key="1">
    <citation type="submission" date="2017-03" db="EMBL/GenBank/DDBJ databases">
        <authorList>
            <person name="Afonso C.L."/>
            <person name="Miller P.J."/>
            <person name="Scott M.A."/>
            <person name="Spackman E."/>
            <person name="Goraichik I."/>
            <person name="Dimitrov K.M."/>
            <person name="Suarez D.L."/>
            <person name="Swayne D.E."/>
        </authorList>
    </citation>
    <scope>NUCLEOTIDE SEQUENCE [LARGE SCALE GENOMIC DNA]</scope>
    <source>
        <strain evidence="1 2">CECT 7745</strain>
    </source>
</reference>
<name>A0A1X7BV99_9RHOB</name>
<keyword evidence="2" id="KW-1185">Reference proteome</keyword>
<dbReference type="AlphaFoldDB" id="A0A1X7BV99"/>
<accession>A0A1X7BV99</accession>
<organism evidence="1 2">
    <name type="scientific">Roseovarius aestuarii</name>
    <dbReference type="NCBI Taxonomy" id="475083"/>
    <lineage>
        <taxon>Bacteria</taxon>
        <taxon>Pseudomonadati</taxon>
        <taxon>Pseudomonadota</taxon>
        <taxon>Alphaproteobacteria</taxon>
        <taxon>Rhodobacterales</taxon>
        <taxon>Roseobacteraceae</taxon>
        <taxon>Roseovarius</taxon>
    </lineage>
</organism>
<evidence type="ECO:0000313" key="2">
    <source>
        <dbReference type="Proteomes" id="UP000193224"/>
    </source>
</evidence>
<evidence type="ECO:0000313" key="1">
    <source>
        <dbReference type="EMBL" id="SMC13591.1"/>
    </source>
</evidence>
<dbReference type="Gene3D" id="2.40.160.20">
    <property type="match status" value="1"/>
</dbReference>
<dbReference type="InterPro" id="IPR018550">
    <property type="entry name" value="Lipid-A_deacylase-rel"/>
</dbReference>